<gene>
    <name evidence="1" type="ORF">BJ138DRAFT_540643</name>
</gene>
<reference evidence="1" key="1">
    <citation type="journal article" date="2021" name="New Phytol.">
        <title>Evolutionary innovations through gain and loss of genes in the ectomycorrhizal Boletales.</title>
        <authorList>
            <person name="Wu G."/>
            <person name="Miyauchi S."/>
            <person name="Morin E."/>
            <person name="Kuo A."/>
            <person name="Drula E."/>
            <person name="Varga T."/>
            <person name="Kohler A."/>
            <person name="Feng B."/>
            <person name="Cao Y."/>
            <person name="Lipzen A."/>
            <person name="Daum C."/>
            <person name="Hundley H."/>
            <person name="Pangilinan J."/>
            <person name="Johnson J."/>
            <person name="Barry K."/>
            <person name="LaButti K."/>
            <person name="Ng V."/>
            <person name="Ahrendt S."/>
            <person name="Min B."/>
            <person name="Choi I.G."/>
            <person name="Park H."/>
            <person name="Plett J.M."/>
            <person name="Magnuson J."/>
            <person name="Spatafora J.W."/>
            <person name="Nagy L.G."/>
            <person name="Henrissat B."/>
            <person name="Grigoriev I.V."/>
            <person name="Yang Z.L."/>
            <person name="Xu J."/>
            <person name="Martin F.M."/>
        </authorList>
    </citation>
    <scope>NUCLEOTIDE SEQUENCE</scope>
    <source>
        <strain evidence="1">ATCC 28755</strain>
    </source>
</reference>
<keyword evidence="2" id="KW-1185">Reference proteome</keyword>
<organism evidence="1 2">
    <name type="scientific">Hygrophoropsis aurantiaca</name>
    <dbReference type="NCBI Taxonomy" id="72124"/>
    <lineage>
        <taxon>Eukaryota</taxon>
        <taxon>Fungi</taxon>
        <taxon>Dikarya</taxon>
        <taxon>Basidiomycota</taxon>
        <taxon>Agaricomycotina</taxon>
        <taxon>Agaricomycetes</taxon>
        <taxon>Agaricomycetidae</taxon>
        <taxon>Boletales</taxon>
        <taxon>Coniophorineae</taxon>
        <taxon>Hygrophoropsidaceae</taxon>
        <taxon>Hygrophoropsis</taxon>
    </lineage>
</organism>
<dbReference type="Proteomes" id="UP000790377">
    <property type="component" value="Unassembled WGS sequence"/>
</dbReference>
<evidence type="ECO:0000313" key="2">
    <source>
        <dbReference type="Proteomes" id="UP000790377"/>
    </source>
</evidence>
<name>A0ACB8A0Q9_9AGAM</name>
<protein>
    <submittedName>
        <fullName evidence="1">Uncharacterized protein</fullName>
    </submittedName>
</protein>
<comment type="caution">
    <text evidence="1">The sequence shown here is derived from an EMBL/GenBank/DDBJ whole genome shotgun (WGS) entry which is preliminary data.</text>
</comment>
<sequence length="398" mass="44054">MIRLCPPGTALTGPGRQIYRSSGCWLCKVQILSLCGSHGHHQDYHSRSHTTDLCLSRSFNYRWLTISSPPVAASSEACEHVFGICRQIIRDFTMLDFTYLVPKVSIRLREAVISSRFTTCKATASGYNHTYVDHRSLNLVALGVFPTDTEINSIASRAHEEAVDLAGITSCRGNTITLPSIRTWSIDNVDGDQSTDAGTVDDEDNKVLGEDEEACPGELNHVLDELESTSLSSMQEDTSTRLTYASAALTVQESMNLHSLPVPTEEERDEAFAAGSEIINQCLTDTLLIIRALDELRNACDITQHDLDLTDFHYLVKLRFSHQTKQAKNGVRTSEAVALNSDSSAGEPLRTKRVTVLRQFQAIIEEQQERDIGTGAVRSLHRKKTNRTTTVGGPMLDR</sequence>
<dbReference type="EMBL" id="MU267938">
    <property type="protein sequence ID" value="KAH7907105.1"/>
    <property type="molecule type" value="Genomic_DNA"/>
</dbReference>
<evidence type="ECO:0000313" key="1">
    <source>
        <dbReference type="EMBL" id="KAH7907105.1"/>
    </source>
</evidence>
<accession>A0ACB8A0Q9</accession>
<proteinExistence type="predicted"/>